<keyword evidence="2" id="KW-0808">Transferase</keyword>
<keyword evidence="3" id="KW-1185">Reference proteome</keyword>
<sequence length="105" mass="11869">MLRAPLSQEVPRHEPRPRPAPFAHALGRRLRARNEPVEKVGCDDSGGSEGVEDSVPDVRLQSYVEGEDERGPEGEEFGVRQQRNVGLWRRERVGMTTYSPLLCLF</sequence>
<evidence type="ECO:0000313" key="3">
    <source>
        <dbReference type="Proteomes" id="UP001140949"/>
    </source>
</evidence>
<comment type="caution">
    <text evidence="2">The sequence shown here is derived from an EMBL/GenBank/DDBJ whole genome shotgun (WGS) entry which is preliminary data.</text>
</comment>
<name>A0AAX6EJH8_IRIPA</name>
<gene>
    <name evidence="2" type="ORF">M6B38_186830</name>
</gene>
<dbReference type="Proteomes" id="UP001140949">
    <property type="component" value="Unassembled WGS sequence"/>
</dbReference>
<accession>A0AAX6EJH8</accession>
<feature type="compositionally biased region" description="Basic and acidic residues" evidence="1">
    <location>
        <begin position="32"/>
        <end position="42"/>
    </location>
</feature>
<evidence type="ECO:0000313" key="2">
    <source>
        <dbReference type="EMBL" id="KAJ6804184.1"/>
    </source>
</evidence>
<dbReference type="EMBL" id="JANAVB010036018">
    <property type="protein sequence ID" value="KAJ6804184.1"/>
    <property type="molecule type" value="Genomic_DNA"/>
</dbReference>
<keyword evidence="2" id="KW-0418">Kinase</keyword>
<organism evidence="2 3">
    <name type="scientific">Iris pallida</name>
    <name type="common">Sweet iris</name>
    <dbReference type="NCBI Taxonomy" id="29817"/>
    <lineage>
        <taxon>Eukaryota</taxon>
        <taxon>Viridiplantae</taxon>
        <taxon>Streptophyta</taxon>
        <taxon>Embryophyta</taxon>
        <taxon>Tracheophyta</taxon>
        <taxon>Spermatophyta</taxon>
        <taxon>Magnoliopsida</taxon>
        <taxon>Liliopsida</taxon>
        <taxon>Asparagales</taxon>
        <taxon>Iridaceae</taxon>
        <taxon>Iridoideae</taxon>
        <taxon>Irideae</taxon>
        <taxon>Iris</taxon>
    </lineage>
</organism>
<reference evidence="2" key="2">
    <citation type="submission" date="2023-04" db="EMBL/GenBank/DDBJ databases">
        <authorList>
            <person name="Bruccoleri R.E."/>
            <person name="Oakeley E.J."/>
            <person name="Faust A.-M."/>
            <person name="Dessus-Babus S."/>
            <person name="Altorfer M."/>
            <person name="Burckhardt D."/>
            <person name="Oertli M."/>
            <person name="Naumann U."/>
            <person name="Petersen F."/>
            <person name="Wong J."/>
        </authorList>
    </citation>
    <scope>NUCLEOTIDE SEQUENCE</scope>
    <source>
        <strain evidence="2">GSM-AAB239-AS_SAM_17_03QT</strain>
        <tissue evidence="2">Leaf</tissue>
    </source>
</reference>
<dbReference type="AlphaFoldDB" id="A0AAX6EJH8"/>
<feature type="region of interest" description="Disordered" evidence="1">
    <location>
        <begin position="1"/>
        <end position="58"/>
    </location>
</feature>
<proteinExistence type="predicted"/>
<dbReference type="GO" id="GO:0016301">
    <property type="term" value="F:kinase activity"/>
    <property type="evidence" value="ECO:0007669"/>
    <property type="project" value="UniProtKB-KW"/>
</dbReference>
<protein>
    <submittedName>
        <fullName evidence="2">Dual specificity protein kinase shkE-like</fullName>
    </submittedName>
</protein>
<evidence type="ECO:0000256" key="1">
    <source>
        <dbReference type="SAM" id="MobiDB-lite"/>
    </source>
</evidence>
<reference evidence="2" key="1">
    <citation type="journal article" date="2023" name="GigaByte">
        <title>Genome assembly of the bearded iris, Iris pallida Lam.</title>
        <authorList>
            <person name="Bruccoleri R.E."/>
            <person name="Oakeley E.J."/>
            <person name="Faust A.M.E."/>
            <person name="Altorfer M."/>
            <person name="Dessus-Babus S."/>
            <person name="Burckhardt D."/>
            <person name="Oertli M."/>
            <person name="Naumann U."/>
            <person name="Petersen F."/>
            <person name="Wong J."/>
        </authorList>
    </citation>
    <scope>NUCLEOTIDE SEQUENCE</scope>
    <source>
        <strain evidence="2">GSM-AAB239-AS_SAM_17_03QT</strain>
    </source>
</reference>